<feature type="domain" description="Helix-turn-helix" evidence="1">
    <location>
        <begin position="12"/>
        <end position="62"/>
    </location>
</feature>
<dbReference type="AlphaFoldDB" id="A0A4R7J569"/>
<dbReference type="OrthoDB" id="4330189at2"/>
<reference evidence="2 3" key="1">
    <citation type="submission" date="2019-03" db="EMBL/GenBank/DDBJ databases">
        <title>Genomic Encyclopedia of Archaeal and Bacterial Type Strains, Phase II (KMG-II): from individual species to whole genera.</title>
        <authorList>
            <person name="Goeker M."/>
        </authorList>
    </citation>
    <scope>NUCLEOTIDE SEQUENCE [LARGE SCALE GENOMIC DNA]</scope>
    <source>
        <strain evidence="2 3">DSM 24323</strain>
    </source>
</reference>
<proteinExistence type="predicted"/>
<evidence type="ECO:0000259" key="1">
    <source>
        <dbReference type="Pfam" id="PF12728"/>
    </source>
</evidence>
<dbReference type="InterPro" id="IPR041657">
    <property type="entry name" value="HTH_17"/>
</dbReference>
<evidence type="ECO:0000313" key="2">
    <source>
        <dbReference type="EMBL" id="TDT32480.1"/>
    </source>
</evidence>
<dbReference type="Proteomes" id="UP000295371">
    <property type="component" value="Unassembled WGS sequence"/>
</dbReference>
<name>A0A4R7J569_9ACTN</name>
<accession>A0A4R7J569</accession>
<evidence type="ECO:0000313" key="3">
    <source>
        <dbReference type="Proteomes" id="UP000295371"/>
    </source>
</evidence>
<dbReference type="EMBL" id="SOAW01000001">
    <property type="protein sequence ID" value="TDT32480.1"/>
    <property type="molecule type" value="Genomic_DNA"/>
</dbReference>
<comment type="caution">
    <text evidence="2">The sequence shown here is derived from an EMBL/GenBank/DDBJ whole genome shotgun (WGS) entry which is preliminary data.</text>
</comment>
<dbReference type="InterPro" id="IPR009061">
    <property type="entry name" value="DNA-bd_dom_put_sf"/>
</dbReference>
<organism evidence="2 3">
    <name type="scientific">Naumannella halotolerans</name>
    <dbReference type="NCBI Taxonomy" id="993414"/>
    <lineage>
        <taxon>Bacteria</taxon>
        <taxon>Bacillati</taxon>
        <taxon>Actinomycetota</taxon>
        <taxon>Actinomycetes</taxon>
        <taxon>Propionibacteriales</taxon>
        <taxon>Propionibacteriaceae</taxon>
        <taxon>Naumannella</taxon>
    </lineage>
</organism>
<gene>
    <name evidence="2" type="ORF">CLV29_0058</name>
</gene>
<dbReference type="Pfam" id="PF12728">
    <property type="entry name" value="HTH_17"/>
    <property type="match status" value="1"/>
</dbReference>
<protein>
    <submittedName>
        <fullName evidence="2">Helix-turn-helix protein</fullName>
    </submittedName>
</protein>
<keyword evidence="3" id="KW-1185">Reference proteome</keyword>
<dbReference type="SUPFAM" id="SSF46955">
    <property type="entry name" value="Putative DNA-binding domain"/>
    <property type="match status" value="1"/>
</dbReference>
<dbReference type="RefSeq" id="WP_133753118.1">
    <property type="nucleotide sequence ID" value="NZ_CP171129.1"/>
</dbReference>
<sequence>MSALLSSDLPVLMTSAEVAKVLKVDRSTLSRWRTAGQGPRVTWLSPSVPRYQRDDVLSWLHDQVA</sequence>